<dbReference type="OrthoDB" id="167809at2759"/>
<keyword evidence="10" id="KW-1185">Reference proteome</keyword>
<name>A4RUR1_OSTLU</name>
<evidence type="ECO:0000256" key="1">
    <source>
        <dbReference type="ARBA" id="ARBA00006336"/>
    </source>
</evidence>
<dbReference type="CDD" id="cd01011">
    <property type="entry name" value="nicotinamidase"/>
    <property type="match status" value="1"/>
</dbReference>
<organism evidence="9 10">
    <name type="scientific">Ostreococcus lucimarinus (strain CCE9901)</name>
    <dbReference type="NCBI Taxonomy" id="436017"/>
    <lineage>
        <taxon>Eukaryota</taxon>
        <taxon>Viridiplantae</taxon>
        <taxon>Chlorophyta</taxon>
        <taxon>Mamiellophyceae</taxon>
        <taxon>Mamiellales</taxon>
        <taxon>Bathycoccaceae</taxon>
        <taxon>Ostreococcus</taxon>
    </lineage>
</organism>
<dbReference type="KEGG" id="olu:OSTLU_34483"/>
<dbReference type="eggNOG" id="KOG4003">
    <property type="taxonomic scope" value="Eukaryota"/>
</dbReference>
<evidence type="ECO:0000313" key="9">
    <source>
        <dbReference type="EMBL" id="ABO95297.1"/>
    </source>
</evidence>
<evidence type="ECO:0000256" key="3">
    <source>
        <dbReference type="ARBA" id="ARBA00022723"/>
    </source>
</evidence>
<dbReference type="SUPFAM" id="SSF52499">
    <property type="entry name" value="Isochorismatase-like hydrolases"/>
    <property type="match status" value="1"/>
</dbReference>
<accession>A4RUR1</accession>
<keyword evidence="4" id="KW-0378">Hydrolase</keyword>
<evidence type="ECO:0000256" key="6">
    <source>
        <dbReference type="ARBA" id="ARBA00039017"/>
    </source>
</evidence>
<dbReference type="PANTHER" id="PTHR11080:SF2">
    <property type="entry name" value="LD05707P"/>
    <property type="match status" value="1"/>
</dbReference>
<dbReference type="Gramene" id="ABO95297">
    <property type="protein sequence ID" value="ABO95297"/>
    <property type="gene ID" value="OSTLU_34483"/>
</dbReference>
<gene>
    <name evidence="9" type="ORF">OSTLU_34483</name>
</gene>
<comment type="similarity">
    <text evidence="1">Belongs to the isochorismatase family.</text>
</comment>
<keyword evidence="2" id="KW-0662">Pyridine nucleotide biosynthesis</keyword>
<dbReference type="OMA" id="DFVDSWP"/>
<dbReference type="GeneID" id="5000866"/>
<dbReference type="AlphaFoldDB" id="A4RUR1"/>
<dbReference type="STRING" id="436017.A4RUR1"/>
<comment type="pathway">
    <text evidence="5">Cofactor biosynthesis; nicotinate biosynthesis; nicotinate from nicotinamide: step 1/1.</text>
</comment>
<evidence type="ECO:0000256" key="5">
    <source>
        <dbReference type="ARBA" id="ARBA00037900"/>
    </source>
</evidence>
<dbReference type="RefSeq" id="XP_001417004.1">
    <property type="nucleotide sequence ID" value="XM_001416967.1"/>
</dbReference>
<evidence type="ECO:0000256" key="7">
    <source>
        <dbReference type="ARBA" id="ARBA00043224"/>
    </source>
</evidence>
<dbReference type="HOGENOM" id="CLU_068979_13_1_1"/>
<dbReference type="GO" id="GO:0008936">
    <property type="term" value="F:nicotinamidase activity"/>
    <property type="evidence" value="ECO:0007669"/>
    <property type="project" value="UniProtKB-EC"/>
</dbReference>
<evidence type="ECO:0000256" key="4">
    <source>
        <dbReference type="ARBA" id="ARBA00022801"/>
    </source>
</evidence>
<dbReference type="PANTHER" id="PTHR11080">
    <property type="entry name" value="PYRAZINAMIDASE/NICOTINAMIDASE"/>
    <property type="match status" value="1"/>
</dbReference>
<evidence type="ECO:0000256" key="2">
    <source>
        <dbReference type="ARBA" id="ARBA00022642"/>
    </source>
</evidence>
<dbReference type="InterPro" id="IPR000868">
    <property type="entry name" value="Isochorismatase-like_dom"/>
</dbReference>
<feature type="domain" description="Isochorismatase-like" evidence="8">
    <location>
        <begin position="38"/>
        <end position="235"/>
    </location>
</feature>
<dbReference type="GO" id="GO:0046872">
    <property type="term" value="F:metal ion binding"/>
    <property type="evidence" value="ECO:0007669"/>
    <property type="project" value="UniProtKB-KW"/>
</dbReference>
<protein>
    <recommendedName>
        <fullName evidence="6">nicotinamidase</fullName>
        <ecNumber evidence="6">3.5.1.19</ecNumber>
    </recommendedName>
    <alternativeName>
        <fullName evidence="7">Nicotinamide deamidase</fullName>
    </alternativeName>
</protein>
<dbReference type="InterPro" id="IPR036380">
    <property type="entry name" value="Isochorismatase-like_sf"/>
</dbReference>
<dbReference type="Proteomes" id="UP000001568">
    <property type="component" value="Chromosome 3"/>
</dbReference>
<evidence type="ECO:0000259" key="8">
    <source>
        <dbReference type="Pfam" id="PF00857"/>
    </source>
</evidence>
<dbReference type="EC" id="3.5.1.19" evidence="6"/>
<keyword evidence="3" id="KW-0479">Metal-binding</keyword>
<dbReference type="InterPro" id="IPR052347">
    <property type="entry name" value="Isochorismatase_Nicotinamidase"/>
</dbReference>
<proteinExistence type="inferred from homology"/>
<dbReference type="Gene3D" id="3.40.50.850">
    <property type="entry name" value="Isochorismatase-like"/>
    <property type="match status" value="1"/>
</dbReference>
<dbReference type="EMBL" id="CP000583">
    <property type="protein sequence ID" value="ABO95297.1"/>
    <property type="molecule type" value="Genomic_DNA"/>
</dbReference>
<dbReference type="GO" id="GO:0019363">
    <property type="term" value="P:pyridine nucleotide biosynthetic process"/>
    <property type="evidence" value="ECO:0007669"/>
    <property type="project" value="UniProtKB-KW"/>
</dbReference>
<dbReference type="NCBIfam" id="NF008623">
    <property type="entry name" value="PRK11609.1"/>
    <property type="match status" value="1"/>
</dbReference>
<evidence type="ECO:0000313" key="10">
    <source>
        <dbReference type="Proteomes" id="UP000001568"/>
    </source>
</evidence>
<sequence>MRGVRAARELALATTAADERRGDAGASTGALGAQGDRALLVIDVQNDFAAPSGALTVRGGDGVARACSRCVEAFDRVVFAQDYHPAGHESFASAHAGKAPYDEVELAHGTQTLWPDHCVQGTWGCAFHDDLVVPARAMVVRKGHNRDVDSYSAFFENDRRSDTGLDEYLKKEGVKRVYVVGLAYDFCVKYTALDAKRLGYDAYVVRDCCAGVALPGTMEAAEKELADAGVVVLETLPA</sequence>
<dbReference type="Pfam" id="PF00857">
    <property type="entry name" value="Isochorismatase"/>
    <property type="match status" value="1"/>
</dbReference>
<reference evidence="9 10" key="1">
    <citation type="journal article" date="2007" name="Proc. Natl. Acad. Sci. U.S.A.">
        <title>The tiny eukaryote Ostreococcus provides genomic insights into the paradox of plankton speciation.</title>
        <authorList>
            <person name="Palenik B."/>
            <person name="Grimwood J."/>
            <person name="Aerts A."/>
            <person name="Rouze P."/>
            <person name="Salamov A."/>
            <person name="Putnam N."/>
            <person name="Dupont C."/>
            <person name="Jorgensen R."/>
            <person name="Derelle E."/>
            <person name="Rombauts S."/>
            <person name="Zhou K."/>
            <person name="Otillar R."/>
            <person name="Merchant S.S."/>
            <person name="Podell S."/>
            <person name="Gaasterland T."/>
            <person name="Napoli C."/>
            <person name="Gendler K."/>
            <person name="Manuell A."/>
            <person name="Tai V."/>
            <person name="Vallon O."/>
            <person name="Piganeau G."/>
            <person name="Jancek S."/>
            <person name="Heijde M."/>
            <person name="Jabbari K."/>
            <person name="Bowler C."/>
            <person name="Lohr M."/>
            <person name="Robbens S."/>
            <person name="Werner G."/>
            <person name="Dubchak I."/>
            <person name="Pazour G.J."/>
            <person name="Ren Q."/>
            <person name="Paulsen I."/>
            <person name="Delwiche C."/>
            <person name="Schmutz J."/>
            <person name="Rokhsar D."/>
            <person name="Van de Peer Y."/>
            <person name="Moreau H."/>
            <person name="Grigoriev I.V."/>
        </authorList>
    </citation>
    <scope>NUCLEOTIDE SEQUENCE [LARGE SCALE GENOMIC DNA]</scope>
    <source>
        <strain evidence="9 10">CCE9901</strain>
    </source>
</reference>